<dbReference type="Proteomes" id="UP000054928">
    <property type="component" value="Unassembled WGS sequence"/>
</dbReference>
<name>A0A0P1AI16_PLAHL</name>
<reference evidence="2" key="1">
    <citation type="submission" date="2014-09" db="EMBL/GenBank/DDBJ databases">
        <authorList>
            <person name="Sharma Rahul"/>
            <person name="Thines Marco"/>
        </authorList>
    </citation>
    <scope>NUCLEOTIDE SEQUENCE [LARGE SCALE GENOMIC DNA]</scope>
</reference>
<dbReference type="EMBL" id="CCYD01000523">
    <property type="protein sequence ID" value="CEG40478.1"/>
    <property type="molecule type" value="Genomic_DNA"/>
</dbReference>
<accession>A0A0P1AI16</accession>
<dbReference type="GeneID" id="36405730"/>
<evidence type="ECO:0000313" key="2">
    <source>
        <dbReference type="Proteomes" id="UP000054928"/>
    </source>
</evidence>
<organism evidence="1 2">
    <name type="scientific">Plasmopara halstedii</name>
    <name type="common">Downy mildew of sunflower</name>
    <dbReference type="NCBI Taxonomy" id="4781"/>
    <lineage>
        <taxon>Eukaryota</taxon>
        <taxon>Sar</taxon>
        <taxon>Stramenopiles</taxon>
        <taxon>Oomycota</taxon>
        <taxon>Peronosporomycetes</taxon>
        <taxon>Peronosporales</taxon>
        <taxon>Peronosporaceae</taxon>
        <taxon>Plasmopara</taxon>
    </lineage>
</organism>
<keyword evidence="2" id="KW-1185">Reference proteome</keyword>
<dbReference type="RefSeq" id="XP_024576847.1">
    <property type="nucleotide sequence ID" value="XM_024726141.1"/>
</dbReference>
<protein>
    <submittedName>
        <fullName evidence="1">Uncharacterized protein</fullName>
    </submittedName>
</protein>
<dbReference type="AlphaFoldDB" id="A0A0P1AI16"/>
<proteinExistence type="predicted"/>
<sequence length="50" mass="5496">MGRTVPMVATGLEAVVSGLVGSYMPIWFHDEADIQFEVTPRIDSSGRLRC</sequence>
<evidence type="ECO:0000313" key="1">
    <source>
        <dbReference type="EMBL" id="CEG40478.1"/>
    </source>
</evidence>